<dbReference type="GO" id="GO:0016829">
    <property type="term" value="F:lyase activity"/>
    <property type="evidence" value="ECO:0007669"/>
    <property type="project" value="UniProtKB-KW"/>
</dbReference>
<keyword evidence="7" id="KW-1185">Reference proteome</keyword>
<comment type="caution">
    <text evidence="6">The sequence shown here is derived from an EMBL/GenBank/DDBJ whole genome shotgun (WGS) entry which is preliminary data.</text>
</comment>
<evidence type="ECO:0000256" key="4">
    <source>
        <dbReference type="ARBA" id="ARBA00023242"/>
    </source>
</evidence>
<dbReference type="GO" id="GO:1990838">
    <property type="term" value="F:poly(U)-specific exoribonuclease activity, producing 3' uridine cyclic phosphate ends"/>
    <property type="evidence" value="ECO:0007669"/>
    <property type="project" value="UniProtKB-UniRule"/>
</dbReference>
<sequence>MWPERNRGPATSTLPPLPASFHDLYASTVRTTTRDDPSLHQGRTRQIPHVPGNWPTHIYIEWHPPPAVHELLTELVSSLQSQASSALAGDTNTTITNFLQSDLGAPQPLHISLSRPIVLSSDDRATFLREVEAAIRASGIAAFGLACCRAEWHRTAESARSFLVLRLTEMLRRCNDVVAKYGQSRLYEWAEGDGQDEEEGRWVGEAFHVSIAWSFVEPTEELVRVTEQVFGSCSAKKRMRELRIPVEGVKVKIGNVITHVVLPQRGSRANEKGAKNLLGL</sequence>
<dbReference type="Gene3D" id="3.90.1140.10">
    <property type="entry name" value="Cyclic phosphodiesterase"/>
    <property type="match status" value="1"/>
</dbReference>
<dbReference type="AlphaFoldDB" id="A0AAN6Z9C4"/>
<feature type="active site" description="Proton donor/acceptor" evidence="5">
    <location>
        <position position="208"/>
    </location>
</feature>
<name>A0AAN6Z9C4_9PEZI</name>
<dbReference type="PANTHER" id="PTHR13522">
    <property type="entry name" value="U6 SNRNA PHOSPHODIESTERASE 1"/>
    <property type="match status" value="1"/>
</dbReference>
<dbReference type="GO" id="GO:0005634">
    <property type="term" value="C:nucleus"/>
    <property type="evidence" value="ECO:0007669"/>
    <property type="project" value="UniProtKB-SubCell"/>
</dbReference>
<keyword evidence="3" id="KW-0456">Lyase</keyword>
<dbReference type="GO" id="GO:0034477">
    <property type="term" value="P:U6 snRNA 3'-end processing"/>
    <property type="evidence" value="ECO:0007669"/>
    <property type="project" value="UniProtKB-UniRule"/>
</dbReference>
<keyword evidence="1 5" id="KW-0540">Nuclease</keyword>
<comment type="function">
    <text evidence="5">Phosphodiesterase responsible for the U6 snRNA 3' end processing. Acts as an exoribonuclease (RNase) responsible for trimming the poly(U) tract of the last nucleotides in the pre-U6 snRNA molecule, leading to the formation of mature U6 snRNA.</text>
</comment>
<dbReference type="PANTHER" id="PTHR13522:SF3">
    <property type="entry name" value="U6 SNRNA PHOSPHODIESTERASE 1"/>
    <property type="match status" value="1"/>
</dbReference>
<feature type="active site" description="Proton donor/acceptor" evidence="5">
    <location>
        <position position="110"/>
    </location>
</feature>
<evidence type="ECO:0000313" key="6">
    <source>
        <dbReference type="EMBL" id="KAK4129413.1"/>
    </source>
</evidence>
<dbReference type="InterPro" id="IPR027521">
    <property type="entry name" value="Usb1"/>
</dbReference>
<dbReference type="Pfam" id="PF09749">
    <property type="entry name" value="HVSL"/>
    <property type="match status" value="1"/>
</dbReference>
<dbReference type="HAMAP" id="MF_03040">
    <property type="entry name" value="USB1"/>
    <property type="match status" value="1"/>
</dbReference>
<evidence type="ECO:0000256" key="3">
    <source>
        <dbReference type="ARBA" id="ARBA00023239"/>
    </source>
</evidence>
<keyword evidence="2 5" id="KW-0378">Hydrolase</keyword>
<comment type="subcellular location">
    <subcellularLocation>
        <location evidence="5">Nucleus</location>
    </subcellularLocation>
</comment>
<dbReference type="EC" id="3.1.4.-" evidence="5"/>
<dbReference type="Proteomes" id="UP001302602">
    <property type="component" value="Unassembled WGS sequence"/>
</dbReference>
<evidence type="ECO:0000256" key="2">
    <source>
        <dbReference type="ARBA" id="ARBA00022801"/>
    </source>
</evidence>
<evidence type="ECO:0000313" key="7">
    <source>
        <dbReference type="Proteomes" id="UP001302602"/>
    </source>
</evidence>
<evidence type="ECO:0000256" key="5">
    <source>
        <dbReference type="HAMAP-Rule" id="MF_03040"/>
    </source>
</evidence>
<comment type="similarity">
    <text evidence="5">Belongs to the 2H phosphoesterase superfamily. USB1 family.</text>
</comment>
<reference evidence="6" key="2">
    <citation type="submission" date="2023-05" db="EMBL/GenBank/DDBJ databases">
        <authorList>
            <consortium name="Lawrence Berkeley National Laboratory"/>
            <person name="Steindorff A."/>
            <person name="Hensen N."/>
            <person name="Bonometti L."/>
            <person name="Westerberg I."/>
            <person name="Brannstrom I.O."/>
            <person name="Guillou S."/>
            <person name="Cros-Aarteil S."/>
            <person name="Calhoun S."/>
            <person name="Haridas S."/>
            <person name="Kuo A."/>
            <person name="Mondo S."/>
            <person name="Pangilinan J."/>
            <person name="Riley R."/>
            <person name="Labutti K."/>
            <person name="Andreopoulos B."/>
            <person name="Lipzen A."/>
            <person name="Chen C."/>
            <person name="Yanf M."/>
            <person name="Daum C."/>
            <person name="Ng V."/>
            <person name="Clum A."/>
            <person name="Ohm R."/>
            <person name="Martin F."/>
            <person name="Silar P."/>
            <person name="Natvig D."/>
            <person name="Lalanne C."/>
            <person name="Gautier V."/>
            <person name="Ament-Velasquez S.L."/>
            <person name="Kruys A."/>
            <person name="Hutchinson M.I."/>
            <person name="Powell A.J."/>
            <person name="Barry K."/>
            <person name="Miller A.N."/>
            <person name="Grigoriev I.V."/>
            <person name="Debuchy R."/>
            <person name="Gladieux P."/>
            <person name="Thoren M.H."/>
            <person name="Johannesson H."/>
        </authorList>
    </citation>
    <scope>NUCLEOTIDE SEQUENCE</scope>
    <source>
        <strain evidence="6">CBS 731.68</strain>
    </source>
</reference>
<proteinExistence type="inferred from homology"/>
<keyword evidence="4 5" id="KW-0539">Nucleus</keyword>
<evidence type="ECO:0000256" key="1">
    <source>
        <dbReference type="ARBA" id="ARBA00022722"/>
    </source>
</evidence>
<gene>
    <name evidence="5" type="primary">USB1</name>
    <name evidence="6" type="ORF">N657DRAFT_660773</name>
</gene>
<protein>
    <recommendedName>
        <fullName evidence="5">U6 snRNA phosphodiesterase</fullName>
        <ecNumber evidence="5">3.1.4.-</ecNumber>
    </recommendedName>
</protein>
<accession>A0AAN6Z9C4</accession>
<dbReference type="EMBL" id="MU853223">
    <property type="protein sequence ID" value="KAK4129413.1"/>
    <property type="molecule type" value="Genomic_DNA"/>
</dbReference>
<organism evidence="6 7">
    <name type="scientific">Parathielavia appendiculata</name>
    <dbReference type="NCBI Taxonomy" id="2587402"/>
    <lineage>
        <taxon>Eukaryota</taxon>
        <taxon>Fungi</taxon>
        <taxon>Dikarya</taxon>
        <taxon>Ascomycota</taxon>
        <taxon>Pezizomycotina</taxon>
        <taxon>Sordariomycetes</taxon>
        <taxon>Sordariomycetidae</taxon>
        <taxon>Sordariales</taxon>
        <taxon>Chaetomiaceae</taxon>
        <taxon>Parathielavia</taxon>
    </lineage>
</organism>
<reference evidence="6" key="1">
    <citation type="journal article" date="2023" name="Mol. Phylogenet. Evol.">
        <title>Genome-scale phylogeny and comparative genomics of the fungal order Sordariales.</title>
        <authorList>
            <person name="Hensen N."/>
            <person name="Bonometti L."/>
            <person name="Westerberg I."/>
            <person name="Brannstrom I.O."/>
            <person name="Guillou S."/>
            <person name="Cros-Aarteil S."/>
            <person name="Calhoun S."/>
            <person name="Haridas S."/>
            <person name="Kuo A."/>
            <person name="Mondo S."/>
            <person name="Pangilinan J."/>
            <person name="Riley R."/>
            <person name="LaButti K."/>
            <person name="Andreopoulos B."/>
            <person name="Lipzen A."/>
            <person name="Chen C."/>
            <person name="Yan M."/>
            <person name="Daum C."/>
            <person name="Ng V."/>
            <person name="Clum A."/>
            <person name="Steindorff A."/>
            <person name="Ohm R.A."/>
            <person name="Martin F."/>
            <person name="Silar P."/>
            <person name="Natvig D.O."/>
            <person name="Lalanne C."/>
            <person name="Gautier V."/>
            <person name="Ament-Velasquez S.L."/>
            <person name="Kruys A."/>
            <person name="Hutchinson M.I."/>
            <person name="Powell A.J."/>
            <person name="Barry K."/>
            <person name="Miller A.N."/>
            <person name="Grigoriev I.V."/>
            <person name="Debuchy R."/>
            <person name="Gladieux P."/>
            <person name="Hiltunen Thoren M."/>
            <person name="Johannesson H."/>
        </authorList>
    </citation>
    <scope>NUCLEOTIDE SEQUENCE</scope>
    <source>
        <strain evidence="6">CBS 731.68</strain>
    </source>
</reference>